<evidence type="ECO:0000313" key="3">
    <source>
        <dbReference type="EMBL" id="OAM97049.1"/>
    </source>
</evidence>
<comment type="caution">
    <text evidence="3">The sequence shown here is derived from an EMBL/GenBank/DDBJ whole genome shotgun (WGS) entry which is preliminary data.</text>
</comment>
<dbReference type="AlphaFoldDB" id="A0A178J613"/>
<proteinExistence type="predicted"/>
<dbReference type="InterPro" id="IPR014729">
    <property type="entry name" value="Rossmann-like_a/b/a_fold"/>
</dbReference>
<evidence type="ECO:0000259" key="1">
    <source>
        <dbReference type="Pfam" id="PF02698"/>
    </source>
</evidence>
<keyword evidence="5" id="KW-1185">Reference proteome</keyword>
<dbReference type="Proteomes" id="UP001150001">
    <property type="component" value="Unassembled WGS sequence"/>
</dbReference>
<protein>
    <submittedName>
        <fullName evidence="2">YdcF family protein</fullName>
    </submittedName>
</protein>
<organism evidence="3 4">
    <name type="scientific">Vibrio europaeus</name>
    <dbReference type="NCBI Taxonomy" id="300876"/>
    <lineage>
        <taxon>Bacteria</taxon>
        <taxon>Pseudomonadati</taxon>
        <taxon>Pseudomonadota</taxon>
        <taxon>Gammaproteobacteria</taxon>
        <taxon>Vibrionales</taxon>
        <taxon>Vibrionaceae</taxon>
        <taxon>Vibrio</taxon>
        <taxon>Vibrio oreintalis group</taxon>
    </lineage>
</organism>
<dbReference type="GeneID" id="78077205"/>
<dbReference type="RefSeq" id="WP_069668260.1">
    <property type="nucleotide sequence ID" value="NZ_JAPFIM010000015.1"/>
</dbReference>
<dbReference type="EMBL" id="LUAX01000007">
    <property type="protein sequence ID" value="OAM97049.1"/>
    <property type="molecule type" value="Genomic_DNA"/>
</dbReference>
<sequence>MNIINVVLVLGKRLFNNALTLEGRTRVEALTTALESLQLEQSAIIFCGGATDGQTQTEARAMFDYFQLCYEDELPPHIILEDTSTNTIENIQNAADKLIASQLCKSGQEVSVQFVSNDYHLKRIFEIQTLMDEQGLLRTLKSRCAESGLKLDIPMSLDAHVSVPYPHINLLGQIFLSLDEITTYRVYLEGVKSETFSRTLEQVRREPYQIAMAAIQELKQLLSKYNEVKTLALLANAVEKTSPSATPVEVVEQLRILDQCLTNLNRQYDPERQAMSML</sequence>
<feature type="domain" description="DUF218" evidence="1">
    <location>
        <begin position="6"/>
        <end position="125"/>
    </location>
</feature>
<dbReference type="CDD" id="cd06259">
    <property type="entry name" value="YdcF-like"/>
    <property type="match status" value="1"/>
</dbReference>
<reference evidence="2" key="2">
    <citation type="submission" date="2022-11" db="EMBL/GenBank/DDBJ databases">
        <title>Role of the vibriolysin VemA secreted by the emergent pathogen Vibrio europaeus in the colonization of Manila clam mucus.</title>
        <authorList>
            <person name="Martinez C."/>
            <person name="Rodriguez S."/>
            <person name="Vences A."/>
            <person name="Barja J.L."/>
            <person name="Toranzo A.E."/>
            <person name="Dubert J."/>
        </authorList>
    </citation>
    <scope>NUCLEOTIDE SEQUENCE</scope>
    <source>
        <strain evidence="2">3454</strain>
    </source>
</reference>
<accession>A0A178J613</accession>
<dbReference type="GO" id="GO:0005886">
    <property type="term" value="C:plasma membrane"/>
    <property type="evidence" value="ECO:0007669"/>
    <property type="project" value="TreeGrafter"/>
</dbReference>
<name>A0A178J613_9VIBR</name>
<reference evidence="3 4" key="1">
    <citation type="submission" date="2016-03" db="EMBL/GenBank/DDBJ databases">
        <title>Draft genome sequence of the Vibrio tubiashii subs. europaeus.</title>
        <authorList>
            <person name="Spinard E."/>
            <person name="Dubert J."/>
            <person name="Nelson D.R."/>
            <person name="Barja J.L."/>
        </authorList>
    </citation>
    <scope>NUCLEOTIDE SEQUENCE [LARGE SCALE GENOMIC DNA]</scope>
    <source>
        <strain evidence="4">PP-638</strain>
        <strain evidence="3">PP2-638</strain>
    </source>
</reference>
<evidence type="ECO:0000313" key="2">
    <source>
        <dbReference type="EMBL" id="MDC5741901.1"/>
    </source>
</evidence>
<dbReference type="PANTHER" id="PTHR30336:SF20">
    <property type="entry name" value="DUF218 DOMAIN-CONTAINING PROTEIN"/>
    <property type="match status" value="1"/>
</dbReference>
<dbReference type="Gene3D" id="3.40.50.620">
    <property type="entry name" value="HUPs"/>
    <property type="match status" value="1"/>
</dbReference>
<dbReference type="Proteomes" id="UP000094761">
    <property type="component" value="Unassembled WGS sequence"/>
</dbReference>
<evidence type="ECO:0000313" key="5">
    <source>
        <dbReference type="Proteomes" id="UP001150001"/>
    </source>
</evidence>
<gene>
    <name evidence="3" type="ORF">AZ468_15940</name>
    <name evidence="2" type="ORF">OPW20_17645</name>
</gene>
<dbReference type="Pfam" id="PF02698">
    <property type="entry name" value="DUF218"/>
    <property type="match status" value="1"/>
</dbReference>
<evidence type="ECO:0000313" key="4">
    <source>
        <dbReference type="Proteomes" id="UP000094761"/>
    </source>
</evidence>
<dbReference type="InterPro" id="IPR051599">
    <property type="entry name" value="Cell_Envelope_Assoc"/>
</dbReference>
<dbReference type="OrthoDB" id="5906508at2"/>
<dbReference type="InterPro" id="IPR003848">
    <property type="entry name" value="DUF218"/>
</dbReference>
<dbReference type="PANTHER" id="PTHR30336">
    <property type="entry name" value="INNER MEMBRANE PROTEIN, PROBABLE PERMEASE"/>
    <property type="match status" value="1"/>
</dbReference>
<dbReference type="EMBL" id="JAPFIT010000019">
    <property type="protein sequence ID" value="MDC5741901.1"/>
    <property type="molecule type" value="Genomic_DNA"/>
</dbReference>